<dbReference type="PANTHER" id="PTHR44167:SF24">
    <property type="entry name" value="SERINE_THREONINE-PROTEIN KINASE CHK2"/>
    <property type="match status" value="1"/>
</dbReference>
<proteinExistence type="predicted"/>
<evidence type="ECO:0000259" key="1">
    <source>
        <dbReference type="PROSITE" id="PS50011"/>
    </source>
</evidence>
<dbReference type="Proteomes" id="UP000663853">
    <property type="component" value="Unassembled WGS sequence"/>
</dbReference>
<sequence>MDSALFDDSEILSSPDKRSGVEERWVTFQPYLLSKGYRLRPRYQPDWVPSWKKNGMRPSQCEDSVDSMPIRVLDAVRTRDELQVIIKMIIPSTDDREGTGELAVLQHFSSPSLKNHPANHIVPCLDSFPIPGTDHGQFIVMPLLGKFTYPPFYNLAEVHDCLQQVFDGLLFMHENNVAHCDIAVANIMMDLRPLFDEPFHPVYPTLSPDIQRPVFPRYRRSEKGIRYYYIDLGYAKWFQVPSESRLIAGGAARERAPEQFQDRLYDPFVADVYQLGMVLSQGVLPETDTLRFLEPLVQQMIQKDPSARPVLTKARQSMNTAFLGLSGMRYRWPLVPREAGLRARGIYFVWGVVSEIRYWLEKVFRLFLRARV</sequence>
<dbReference type="Gene3D" id="3.30.200.20">
    <property type="entry name" value="Phosphorylase Kinase, domain 1"/>
    <property type="match status" value="1"/>
</dbReference>
<dbReference type="PROSITE" id="PS50011">
    <property type="entry name" value="PROTEIN_KINASE_DOM"/>
    <property type="match status" value="1"/>
</dbReference>
<feature type="domain" description="Protein kinase" evidence="1">
    <location>
        <begin position="62"/>
        <end position="372"/>
    </location>
</feature>
<dbReference type="GO" id="GO:0005524">
    <property type="term" value="F:ATP binding"/>
    <property type="evidence" value="ECO:0007669"/>
    <property type="project" value="InterPro"/>
</dbReference>
<dbReference type="InterPro" id="IPR000719">
    <property type="entry name" value="Prot_kinase_dom"/>
</dbReference>
<reference evidence="2" key="1">
    <citation type="submission" date="2021-01" db="EMBL/GenBank/DDBJ databases">
        <authorList>
            <person name="Kaushik A."/>
        </authorList>
    </citation>
    <scope>NUCLEOTIDE SEQUENCE</scope>
    <source>
        <strain evidence="2">AG6-10EEA</strain>
    </source>
</reference>
<gene>
    <name evidence="2" type="ORF">RDB_LOCUS62024</name>
</gene>
<accession>A0A8H3BQ85</accession>
<organism evidence="2 3">
    <name type="scientific">Rhizoctonia solani</name>
    <dbReference type="NCBI Taxonomy" id="456999"/>
    <lineage>
        <taxon>Eukaryota</taxon>
        <taxon>Fungi</taxon>
        <taxon>Dikarya</taxon>
        <taxon>Basidiomycota</taxon>
        <taxon>Agaricomycotina</taxon>
        <taxon>Agaricomycetes</taxon>
        <taxon>Cantharellales</taxon>
        <taxon>Ceratobasidiaceae</taxon>
        <taxon>Rhizoctonia</taxon>
    </lineage>
</organism>
<name>A0A8H3BQ85_9AGAM</name>
<dbReference type="Gene3D" id="1.10.510.10">
    <property type="entry name" value="Transferase(Phosphotransferase) domain 1"/>
    <property type="match status" value="1"/>
</dbReference>
<evidence type="ECO:0000313" key="2">
    <source>
        <dbReference type="EMBL" id="CAE6461030.1"/>
    </source>
</evidence>
<dbReference type="SUPFAM" id="SSF56112">
    <property type="entry name" value="Protein kinase-like (PK-like)"/>
    <property type="match status" value="1"/>
</dbReference>
<dbReference type="EMBL" id="CAJMXA010001461">
    <property type="protein sequence ID" value="CAE6461030.1"/>
    <property type="molecule type" value="Genomic_DNA"/>
</dbReference>
<protein>
    <recommendedName>
        <fullName evidence="1">Protein kinase domain-containing protein</fullName>
    </recommendedName>
</protein>
<evidence type="ECO:0000313" key="3">
    <source>
        <dbReference type="Proteomes" id="UP000663853"/>
    </source>
</evidence>
<dbReference type="GO" id="GO:0004672">
    <property type="term" value="F:protein kinase activity"/>
    <property type="evidence" value="ECO:0007669"/>
    <property type="project" value="InterPro"/>
</dbReference>
<dbReference type="SMART" id="SM00220">
    <property type="entry name" value="S_TKc"/>
    <property type="match status" value="1"/>
</dbReference>
<dbReference type="PANTHER" id="PTHR44167">
    <property type="entry name" value="OVARIAN-SPECIFIC SERINE/THREONINE-PROTEIN KINASE LOK-RELATED"/>
    <property type="match status" value="1"/>
</dbReference>
<dbReference type="InterPro" id="IPR011009">
    <property type="entry name" value="Kinase-like_dom_sf"/>
</dbReference>
<comment type="caution">
    <text evidence="2">The sequence shown here is derived from an EMBL/GenBank/DDBJ whole genome shotgun (WGS) entry which is preliminary data.</text>
</comment>
<dbReference type="AlphaFoldDB" id="A0A8H3BQ85"/>